<evidence type="ECO:0000313" key="8">
    <source>
        <dbReference type="EMBL" id="CAB5031178.1"/>
    </source>
</evidence>
<dbReference type="EMBL" id="CAFBPN010000147">
    <property type="protein sequence ID" value="CAB5031178.1"/>
    <property type="molecule type" value="Genomic_DNA"/>
</dbReference>
<comment type="similarity">
    <text evidence="2">Belongs to the UPF0056 (MarC) family.</text>
</comment>
<evidence type="ECO:0000256" key="6">
    <source>
        <dbReference type="ARBA" id="ARBA00023136"/>
    </source>
</evidence>
<feature type="transmembrane region" description="Helical" evidence="7">
    <location>
        <begin position="175"/>
        <end position="195"/>
    </location>
</feature>
<accession>A0A6J7RS03</accession>
<keyword evidence="3" id="KW-1003">Cell membrane</keyword>
<dbReference type="PANTHER" id="PTHR33508">
    <property type="entry name" value="UPF0056 MEMBRANE PROTEIN YHCE"/>
    <property type="match status" value="1"/>
</dbReference>
<feature type="transmembrane region" description="Helical" evidence="7">
    <location>
        <begin position="6"/>
        <end position="29"/>
    </location>
</feature>
<keyword evidence="5 7" id="KW-1133">Transmembrane helix</keyword>
<protein>
    <submittedName>
        <fullName evidence="8">Unannotated protein</fullName>
    </submittedName>
</protein>
<dbReference type="NCBIfam" id="TIGR00427">
    <property type="entry name" value="NAAT family transporter"/>
    <property type="match status" value="1"/>
</dbReference>
<feature type="transmembrane region" description="Helical" evidence="7">
    <location>
        <begin position="41"/>
        <end position="64"/>
    </location>
</feature>
<feature type="transmembrane region" description="Helical" evidence="7">
    <location>
        <begin position="145"/>
        <end position="163"/>
    </location>
</feature>
<comment type="subcellular location">
    <subcellularLocation>
        <location evidence="1">Cell membrane</location>
        <topology evidence="1">Multi-pass membrane protein</topology>
    </subcellularLocation>
</comment>
<keyword evidence="4 7" id="KW-0812">Transmembrane</keyword>
<evidence type="ECO:0000256" key="7">
    <source>
        <dbReference type="SAM" id="Phobius"/>
    </source>
</evidence>
<evidence type="ECO:0000256" key="4">
    <source>
        <dbReference type="ARBA" id="ARBA00022692"/>
    </source>
</evidence>
<evidence type="ECO:0000256" key="2">
    <source>
        <dbReference type="ARBA" id="ARBA00009784"/>
    </source>
</evidence>
<evidence type="ECO:0000256" key="3">
    <source>
        <dbReference type="ARBA" id="ARBA00022475"/>
    </source>
</evidence>
<sequence length="205" mass="21717">MNARLFGEVLVTMLVILDPPGNVPIFLAVTRQLNNKERHRAAALAICTAFFVIMLFALGGQTILDYLHVSVPALQGAGGLLLLLVAMQLLYNKGGDDGFLEATPEQRTSIALVPLGTPLLAGPGAIVATILFFNQTHSFGEWMSVSSGIALALSVSFIAMRFSGIIQRVVRPMGVLLLARVAGMILAAIAVQMIADSVTAFARNA</sequence>
<evidence type="ECO:0000256" key="1">
    <source>
        <dbReference type="ARBA" id="ARBA00004651"/>
    </source>
</evidence>
<feature type="transmembrane region" description="Helical" evidence="7">
    <location>
        <begin position="70"/>
        <end position="91"/>
    </location>
</feature>
<dbReference type="AlphaFoldDB" id="A0A6J7RS03"/>
<reference evidence="8" key="1">
    <citation type="submission" date="2020-05" db="EMBL/GenBank/DDBJ databases">
        <authorList>
            <person name="Chiriac C."/>
            <person name="Salcher M."/>
            <person name="Ghai R."/>
            <person name="Kavagutti S V."/>
        </authorList>
    </citation>
    <scope>NUCLEOTIDE SEQUENCE</scope>
</reference>
<dbReference type="PANTHER" id="PTHR33508:SF1">
    <property type="entry name" value="UPF0056 MEMBRANE PROTEIN YHCE"/>
    <property type="match status" value="1"/>
</dbReference>
<evidence type="ECO:0000313" key="9">
    <source>
        <dbReference type="EMBL" id="CAB5060835.1"/>
    </source>
</evidence>
<evidence type="ECO:0000256" key="5">
    <source>
        <dbReference type="ARBA" id="ARBA00022989"/>
    </source>
</evidence>
<proteinExistence type="inferred from homology"/>
<organism evidence="8">
    <name type="scientific">freshwater metagenome</name>
    <dbReference type="NCBI Taxonomy" id="449393"/>
    <lineage>
        <taxon>unclassified sequences</taxon>
        <taxon>metagenomes</taxon>
        <taxon>ecological metagenomes</taxon>
    </lineage>
</organism>
<dbReference type="EMBL" id="CAFBQU010000005">
    <property type="protein sequence ID" value="CAB5060835.1"/>
    <property type="molecule type" value="Genomic_DNA"/>
</dbReference>
<name>A0A6J7RS03_9ZZZZ</name>
<dbReference type="GO" id="GO:0005886">
    <property type="term" value="C:plasma membrane"/>
    <property type="evidence" value="ECO:0007669"/>
    <property type="project" value="UniProtKB-SubCell"/>
</dbReference>
<dbReference type="Pfam" id="PF01914">
    <property type="entry name" value="MarC"/>
    <property type="match status" value="1"/>
</dbReference>
<dbReference type="InterPro" id="IPR002771">
    <property type="entry name" value="Multi_antbiot-R_MarC"/>
</dbReference>
<feature type="transmembrane region" description="Helical" evidence="7">
    <location>
        <begin position="112"/>
        <end position="133"/>
    </location>
</feature>
<keyword evidence="6 7" id="KW-0472">Membrane</keyword>
<gene>
    <name evidence="8" type="ORF">UFOPK4098_01562</name>
    <name evidence="9" type="ORF">UFOPK4347_00320</name>
</gene>